<dbReference type="EMBL" id="MIGC01001551">
    <property type="protein sequence ID" value="PHJ22682.1"/>
    <property type="molecule type" value="Genomic_DNA"/>
</dbReference>
<name>A0A2C6L4U7_9APIC</name>
<dbReference type="AlphaFoldDB" id="A0A2C6L4U7"/>
<dbReference type="RefSeq" id="XP_067924359.1">
    <property type="nucleotide sequence ID" value="XM_068063671.1"/>
</dbReference>
<dbReference type="VEuPathDB" id="ToxoDB:CSUI_003473"/>
<comment type="caution">
    <text evidence="1">The sequence shown here is derived from an EMBL/GenBank/DDBJ whole genome shotgun (WGS) entry which is preliminary data.</text>
</comment>
<protein>
    <submittedName>
        <fullName evidence="1">Uncharacterized protein</fullName>
    </submittedName>
</protein>
<proteinExistence type="predicted"/>
<evidence type="ECO:0000313" key="2">
    <source>
        <dbReference type="Proteomes" id="UP000221165"/>
    </source>
</evidence>
<gene>
    <name evidence="1" type="ORF">CSUI_003473</name>
</gene>
<dbReference type="GeneID" id="94426882"/>
<dbReference type="Proteomes" id="UP000221165">
    <property type="component" value="Unassembled WGS sequence"/>
</dbReference>
<reference evidence="1 2" key="1">
    <citation type="journal article" date="2017" name="Int. J. Parasitol.">
        <title>The genome of the protozoan parasite Cystoisospora suis and a reverse vaccinology approach to identify vaccine candidates.</title>
        <authorList>
            <person name="Palmieri N."/>
            <person name="Shrestha A."/>
            <person name="Ruttkowski B."/>
            <person name="Beck T."/>
            <person name="Vogl C."/>
            <person name="Tomley F."/>
            <person name="Blake D.P."/>
            <person name="Joachim A."/>
        </authorList>
    </citation>
    <scope>NUCLEOTIDE SEQUENCE [LARGE SCALE GENOMIC DNA]</scope>
    <source>
        <strain evidence="1 2">Wien I</strain>
    </source>
</reference>
<sequence>MLCVCHEMPLPGLRYRRMSGTERSGANAGRMGGSLRYSGRGPRTAHWLRRFSLTLICGLWFRTRAQDKLL</sequence>
<evidence type="ECO:0000313" key="1">
    <source>
        <dbReference type="EMBL" id="PHJ22682.1"/>
    </source>
</evidence>
<organism evidence="1 2">
    <name type="scientific">Cystoisospora suis</name>
    <dbReference type="NCBI Taxonomy" id="483139"/>
    <lineage>
        <taxon>Eukaryota</taxon>
        <taxon>Sar</taxon>
        <taxon>Alveolata</taxon>
        <taxon>Apicomplexa</taxon>
        <taxon>Conoidasida</taxon>
        <taxon>Coccidia</taxon>
        <taxon>Eucoccidiorida</taxon>
        <taxon>Eimeriorina</taxon>
        <taxon>Sarcocystidae</taxon>
        <taxon>Cystoisospora</taxon>
    </lineage>
</organism>
<accession>A0A2C6L4U7</accession>
<keyword evidence="2" id="KW-1185">Reference proteome</keyword>